<dbReference type="Pfam" id="PF11726">
    <property type="entry name" value="YagK_YfjJ_C"/>
    <property type="match status" value="1"/>
</dbReference>
<keyword evidence="3" id="KW-1185">Reference proteome</keyword>
<evidence type="ECO:0000259" key="1">
    <source>
        <dbReference type="Pfam" id="PF11726"/>
    </source>
</evidence>
<feature type="domain" description="YagK/YfjJ C-terminal" evidence="1">
    <location>
        <begin position="56"/>
        <end position="226"/>
    </location>
</feature>
<dbReference type="RefSeq" id="WP_172514683.1">
    <property type="nucleotide sequence ID" value="NZ_AP022869.1"/>
</dbReference>
<dbReference type="AlphaFoldDB" id="A0A6F8X975"/>
<protein>
    <recommendedName>
        <fullName evidence="1">YagK/YfjJ C-terminal domain-containing protein</fullName>
    </recommendedName>
</protein>
<name>A0A6F8X975_9GAMM</name>
<organism evidence="2 3">
    <name type="scientific">Vreelandella aquamarina</name>
    <dbReference type="NCBI Taxonomy" id="77097"/>
    <lineage>
        <taxon>Bacteria</taxon>
        <taxon>Pseudomonadati</taxon>
        <taxon>Pseudomonadota</taxon>
        <taxon>Gammaproteobacteria</taxon>
        <taxon>Oceanospirillales</taxon>
        <taxon>Halomonadaceae</taxon>
        <taxon>Vreelandella</taxon>
    </lineage>
</organism>
<accession>A0A6F8X975</accession>
<dbReference type="Proteomes" id="UP000501053">
    <property type="component" value="Chromosome"/>
</dbReference>
<dbReference type="EMBL" id="AP022869">
    <property type="protein sequence ID" value="BCB70786.1"/>
    <property type="molecule type" value="Genomic_DNA"/>
</dbReference>
<evidence type="ECO:0000313" key="3">
    <source>
        <dbReference type="Proteomes" id="UP000501053"/>
    </source>
</evidence>
<evidence type="ECO:0000313" key="2">
    <source>
        <dbReference type="EMBL" id="BCB70786.1"/>
    </source>
</evidence>
<proteinExistence type="predicted"/>
<reference evidence="2 3" key="1">
    <citation type="submission" date="2020-03" db="EMBL/GenBank/DDBJ databases">
        <title>Complete Genome Sequence of Halomonas meridiana strain Eplume2, isolated from hydrothermal-plume in the north east Pacific Ocean.</title>
        <authorList>
            <person name="Kurihara Y."/>
            <person name="Kawai S."/>
            <person name="Sakai A."/>
            <person name="Galipon J."/>
            <person name="Arakawa K."/>
        </authorList>
    </citation>
    <scope>NUCLEOTIDE SEQUENCE [LARGE SCALE GENOMIC DNA]</scope>
    <source>
        <strain evidence="2 3">Eplume2</strain>
    </source>
</reference>
<dbReference type="InterPro" id="IPR057271">
    <property type="entry name" value="YagK_YfjJ_C"/>
</dbReference>
<gene>
    <name evidence="2" type="ORF">HMEPL2_11370</name>
</gene>
<sequence length="229" mass="27549">MFDHRPLRHFLNDKLRLYYDDTYYGYSVQVEDGPLIENYLESSLLMLNTATNINYNTFAFRIELRFPKVMPRLPMHDDNQVLARFLRFLRYELKTAKTKYTTQLRYIWAREQDTSIKPHYHLMILLNKNAFDSLGVFASDEYDMYSRDNLYHRMMRAWLKAMGYDHDDPRFQQLVNVSKNKITGEYWTGILHRDDWFSMDEAMYMASYLCKAYTKPIGQGMHVFDASRV</sequence>